<dbReference type="Proteomes" id="UP000790787">
    <property type="component" value="Chromosome 11"/>
</dbReference>
<organism evidence="1 2">
    <name type="scientific">Nicotiana tabacum</name>
    <name type="common">Common tobacco</name>
    <dbReference type="NCBI Taxonomy" id="4097"/>
    <lineage>
        <taxon>Eukaryota</taxon>
        <taxon>Viridiplantae</taxon>
        <taxon>Streptophyta</taxon>
        <taxon>Embryophyta</taxon>
        <taxon>Tracheophyta</taxon>
        <taxon>Spermatophyta</taxon>
        <taxon>Magnoliopsida</taxon>
        <taxon>eudicotyledons</taxon>
        <taxon>Gunneridae</taxon>
        <taxon>Pentapetalae</taxon>
        <taxon>asterids</taxon>
        <taxon>lamiids</taxon>
        <taxon>Solanales</taxon>
        <taxon>Solanaceae</taxon>
        <taxon>Nicotianoideae</taxon>
        <taxon>Nicotianeae</taxon>
        <taxon>Nicotiana</taxon>
    </lineage>
</organism>
<keyword evidence="1" id="KW-1185">Reference proteome</keyword>
<evidence type="ECO:0000313" key="2">
    <source>
        <dbReference type="RefSeq" id="XP_075080436.1"/>
    </source>
</evidence>
<dbReference type="RefSeq" id="XP_075080436.1">
    <property type="nucleotide sequence ID" value="XM_075224335.1"/>
</dbReference>
<accession>A0AC58S612</accession>
<gene>
    <name evidence="2" type="primary">LOC142165946</name>
</gene>
<protein>
    <submittedName>
        <fullName evidence="2">Uncharacterized protein LOC142165946</fullName>
    </submittedName>
</protein>
<reference evidence="2" key="2">
    <citation type="submission" date="2025-08" db="UniProtKB">
        <authorList>
            <consortium name="RefSeq"/>
        </authorList>
    </citation>
    <scope>IDENTIFICATION</scope>
    <source>
        <tissue evidence="2">Leaf</tissue>
    </source>
</reference>
<proteinExistence type="predicted"/>
<sequence>MEEEAESFVAKFDKCQRYDNNMHRPAELLHLVIAPWTFMKWGMDIVGPLPQAKSKQIKRITSTPYHPVGDGQAESMNKVIINNLKKKLEESKGNWPEVLPGVLWAYRTTTKTNTGETLFSLIYGAEALIPIEIRELSMRYTRATEESNEEKIQVNLDLLEERRETGLIRMASQKQVIECYYNRKARLRYFKIGDYVLKKVFQSMRVANARKLSRNWEGPYKIHGITGKGAYELETLDGKILPSNWNVVHLKKYYF</sequence>
<name>A0AC58S612_TOBAC</name>
<evidence type="ECO:0000313" key="1">
    <source>
        <dbReference type="Proteomes" id="UP000790787"/>
    </source>
</evidence>
<reference evidence="1" key="1">
    <citation type="journal article" date="2014" name="Nat. Commun.">
        <title>The tobacco genome sequence and its comparison with those of tomato and potato.</title>
        <authorList>
            <person name="Sierro N."/>
            <person name="Battey J.N."/>
            <person name="Ouadi S."/>
            <person name="Bakaher N."/>
            <person name="Bovet L."/>
            <person name="Willig A."/>
            <person name="Goepfert S."/>
            <person name="Peitsch M.C."/>
            <person name="Ivanov N.V."/>
        </authorList>
    </citation>
    <scope>NUCLEOTIDE SEQUENCE [LARGE SCALE GENOMIC DNA]</scope>
</reference>